<keyword evidence="4" id="KW-0540">Nuclease</keyword>
<dbReference type="EMBL" id="CAJOBC010008068">
    <property type="protein sequence ID" value="CAF3951581.1"/>
    <property type="molecule type" value="Genomic_DNA"/>
</dbReference>
<proteinExistence type="inferred from homology"/>
<evidence type="ECO:0000256" key="2">
    <source>
        <dbReference type="ARBA" id="ARBA00004123"/>
    </source>
</evidence>
<feature type="domain" description="DDE Tnp4" evidence="8">
    <location>
        <begin position="11"/>
        <end position="137"/>
    </location>
</feature>
<keyword evidence="5" id="KW-0479">Metal-binding</keyword>
<dbReference type="InterPro" id="IPR027806">
    <property type="entry name" value="HARBI1_dom"/>
</dbReference>
<dbReference type="GO" id="GO:0046872">
    <property type="term" value="F:metal ion binding"/>
    <property type="evidence" value="ECO:0007669"/>
    <property type="project" value="UniProtKB-KW"/>
</dbReference>
<reference evidence="9" key="1">
    <citation type="submission" date="2021-02" db="EMBL/GenBank/DDBJ databases">
        <authorList>
            <person name="Nowell W R."/>
        </authorList>
    </citation>
    <scope>NUCLEOTIDE SEQUENCE</scope>
</reference>
<dbReference type="AlphaFoldDB" id="A0A814VH19"/>
<evidence type="ECO:0000313" key="11">
    <source>
        <dbReference type="Proteomes" id="UP000663829"/>
    </source>
</evidence>
<evidence type="ECO:0000259" key="8">
    <source>
        <dbReference type="Pfam" id="PF13359"/>
    </source>
</evidence>
<gene>
    <name evidence="9" type="ORF">GPM918_LOCUS23017</name>
    <name evidence="10" type="ORF">SRO942_LOCUS23016</name>
</gene>
<sequence length="186" mass="21393">MAADVCCQCIVEIHVRHIGAPGRCNDAYVYNQSTLAAYIQQPLFTRSIKTIEKTNVPAHLLGDSAFPLSANLMKPYTIHPNMPQYQTRFNYRLSRTRNVVERAFGQLKNRFWLLHRKIECDIDNVANIIKTAVILHNFCADIRDNVEVEWDVSQPLYKKPNCTTITNNVTQIRQALATHFQNNPLH</sequence>
<evidence type="ECO:0000256" key="5">
    <source>
        <dbReference type="ARBA" id="ARBA00022723"/>
    </source>
</evidence>
<comment type="caution">
    <text evidence="9">The sequence shown here is derived from an EMBL/GenBank/DDBJ whole genome shotgun (WGS) entry which is preliminary data.</text>
</comment>
<dbReference type="GO" id="GO:0005634">
    <property type="term" value="C:nucleus"/>
    <property type="evidence" value="ECO:0007669"/>
    <property type="project" value="UniProtKB-SubCell"/>
</dbReference>
<dbReference type="PANTHER" id="PTHR22930">
    <property type="match status" value="1"/>
</dbReference>
<dbReference type="Proteomes" id="UP000663829">
    <property type="component" value="Unassembled WGS sequence"/>
</dbReference>
<dbReference type="Proteomes" id="UP000681722">
    <property type="component" value="Unassembled WGS sequence"/>
</dbReference>
<evidence type="ECO:0000313" key="10">
    <source>
        <dbReference type="EMBL" id="CAF3951581.1"/>
    </source>
</evidence>
<evidence type="ECO:0000313" key="9">
    <source>
        <dbReference type="EMBL" id="CAF1187316.1"/>
    </source>
</evidence>
<keyword evidence="7" id="KW-0539">Nucleus</keyword>
<dbReference type="GO" id="GO:0016787">
    <property type="term" value="F:hydrolase activity"/>
    <property type="evidence" value="ECO:0007669"/>
    <property type="project" value="UniProtKB-KW"/>
</dbReference>
<evidence type="ECO:0000256" key="6">
    <source>
        <dbReference type="ARBA" id="ARBA00022801"/>
    </source>
</evidence>
<evidence type="ECO:0000256" key="4">
    <source>
        <dbReference type="ARBA" id="ARBA00022722"/>
    </source>
</evidence>
<accession>A0A814VH19</accession>
<dbReference type="PANTHER" id="PTHR22930:SF85">
    <property type="entry name" value="GH03217P-RELATED"/>
    <property type="match status" value="1"/>
</dbReference>
<dbReference type="OrthoDB" id="6627079at2759"/>
<organism evidence="9 11">
    <name type="scientific">Didymodactylos carnosus</name>
    <dbReference type="NCBI Taxonomy" id="1234261"/>
    <lineage>
        <taxon>Eukaryota</taxon>
        <taxon>Metazoa</taxon>
        <taxon>Spiralia</taxon>
        <taxon>Gnathifera</taxon>
        <taxon>Rotifera</taxon>
        <taxon>Eurotatoria</taxon>
        <taxon>Bdelloidea</taxon>
        <taxon>Philodinida</taxon>
        <taxon>Philodinidae</taxon>
        <taxon>Didymodactylos</taxon>
    </lineage>
</organism>
<evidence type="ECO:0000256" key="7">
    <source>
        <dbReference type="ARBA" id="ARBA00023242"/>
    </source>
</evidence>
<keyword evidence="6" id="KW-0378">Hydrolase</keyword>
<evidence type="ECO:0000256" key="1">
    <source>
        <dbReference type="ARBA" id="ARBA00001968"/>
    </source>
</evidence>
<evidence type="ECO:0000256" key="3">
    <source>
        <dbReference type="ARBA" id="ARBA00006958"/>
    </source>
</evidence>
<comment type="similarity">
    <text evidence="3">Belongs to the HARBI1 family.</text>
</comment>
<dbReference type="Pfam" id="PF13359">
    <property type="entry name" value="DDE_Tnp_4"/>
    <property type="match status" value="1"/>
</dbReference>
<name>A0A814VH19_9BILA</name>
<dbReference type="GO" id="GO:0004518">
    <property type="term" value="F:nuclease activity"/>
    <property type="evidence" value="ECO:0007669"/>
    <property type="project" value="UniProtKB-KW"/>
</dbReference>
<dbReference type="InterPro" id="IPR045249">
    <property type="entry name" value="HARBI1-like"/>
</dbReference>
<protein>
    <recommendedName>
        <fullName evidence="8">DDE Tnp4 domain-containing protein</fullName>
    </recommendedName>
</protein>
<comment type="subcellular location">
    <subcellularLocation>
        <location evidence="2">Nucleus</location>
    </subcellularLocation>
</comment>
<keyword evidence="11" id="KW-1185">Reference proteome</keyword>
<comment type="cofactor">
    <cofactor evidence="1">
        <name>a divalent metal cation</name>
        <dbReference type="ChEBI" id="CHEBI:60240"/>
    </cofactor>
</comment>
<dbReference type="EMBL" id="CAJNOQ010008067">
    <property type="protein sequence ID" value="CAF1187316.1"/>
    <property type="molecule type" value="Genomic_DNA"/>
</dbReference>